<keyword evidence="1" id="KW-1133">Transmembrane helix</keyword>
<protein>
    <submittedName>
        <fullName evidence="2">Uncharacterized protein</fullName>
    </submittedName>
</protein>
<organism evidence="2 3">
    <name type="scientific">candidate division Kazan bacterium RIFCSPLOWO2_01_FULL_48_13</name>
    <dbReference type="NCBI Taxonomy" id="1798539"/>
    <lineage>
        <taxon>Bacteria</taxon>
        <taxon>Bacteria division Kazan-3B-28</taxon>
    </lineage>
</organism>
<dbReference type="AlphaFoldDB" id="A0A1F4PPE5"/>
<comment type="caution">
    <text evidence="2">The sequence shown here is derived from an EMBL/GenBank/DDBJ whole genome shotgun (WGS) entry which is preliminary data.</text>
</comment>
<name>A0A1F4PPE5_UNCK3</name>
<sequence length="78" mass="9091">MTVFGRVFSALAATLLTRWQIMGVILLHYLNPSDIMQKQTKRIDFKIKSILNTLQTIEAYFKSFSLVSLYLKSVWFKS</sequence>
<evidence type="ECO:0000313" key="3">
    <source>
        <dbReference type="Proteomes" id="UP000179010"/>
    </source>
</evidence>
<reference evidence="2 3" key="1">
    <citation type="journal article" date="2016" name="Nat. Commun.">
        <title>Thousands of microbial genomes shed light on interconnected biogeochemical processes in an aquifer system.</title>
        <authorList>
            <person name="Anantharaman K."/>
            <person name="Brown C.T."/>
            <person name="Hug L.A."/>
            <person name="Sharon I."/>
            <person name="Castelle C.J."/>
            <person name="Probst A.J."/>
            <person name="Thomas B.C."/>
            <person name="Singh A."/>
            <person name="Wilkins M.J."/>
            <person name="Karaoz U."/>
            <person name="Brodie E.L."/>
            <person name="Williams K.H."/>
            <person name="Hubbard S.S."/>
            <person name="Banfield J.F."/>
        </authorList>
    </citation>
    <scope>NUCLEOTIDE SEQUENCE [LARGE SCALE GENOMIC DNA]</scope>
</reference>
<dbReference type="Proteomes" id="UP000179010">
    <property type="component" value="Unassembled WGS sequence"/>
</dbReference>
<proteinExistence type="predicted"/>
<keyword evidence="1" id="KW-0472">Membrane</keyword>
<evidence type="ECO:0000256" key="1">
    <source>
        <dbReference type="SAM" id="Phobius"/>
    </source>
</evidence>
<gene>
    <name evidence="2" type="ORF">A2994_03190</name>
</gene>
<evidence type="ECO:0000313" key="2">
    <source>
        <dbReference type="EMBL" id="OGB85733.1"/>
    </source>
</evidence>
<feature type="transmembrane region" description="Helical" evidence="1">
    <location>
        <begin position="6"/>
        <end position="30"/>
    </location>
</feature>
<keyword evidence="1" id="KW-0812">Transmembrane</keyword>
<accession>A0A1F4PPE5</accession>
<dbReference type="EMBL" id="METE01000001">
    <property type="protein sequence ID" value="OGB85733.1"/>
    <property type="molecule type" value="Genomic_DNA"/>
</dbReference>